<name>A0A0C3KE68_9AGAM</name>
<dbReference type="PROSITE" id="PS50011">
    <property type="entry name" value="PROTEIN_KINASE_DOM"/>
    <property type="match status" value="1"/>
</dbReference>
<dbReference type="Pfam" id="PF00069">
    <property type="entry name" value="Pkinase"/>
    <property type="match status" value="1"/>
</dbReference>
<feature type="domain" description="Protein kinase" evidence="1">
    <location>
        <begin position="1"/>
        <end position="244"/>
    </location>
</feature>
<dbReference type="InterPro" id="IPR000719">
    <property type="entry name" value="Prot_kinase_dom"/>
</dbReference>
<reference evidence="3" key="2">
    <citation type="submission" date="2015-01" db="EMBL/GenBank/DDBJ databases">
        <title>Evolutionary Origins and Diversification of the Mycorrhizal Mutualists.</title>
        <authorList>
            <consortium name="DOE Joint Genome Institute"/>
            <consortium name="Mycorrhizal Genomics Consortium"/>
            <person name="Kohler A."/>
            <person name="Kuo A."/>
            <person name="Nagy L.G."/>
            <person name="Floudas D."/>
            <person name="Copeland A."/>
            <person name="Barry K.W."/>
            <person name="Cichocki N."/>
            <person name="Veneault-Fourrey C."/>
            <person name="LaButti K."/>
            <person name="Lindquist E.A."/>
            <person name="Lipzen A."/>
            <person name="Lundell T."/>
            <person name="Morin E."/>
            <person name="Murat C."/>
            <person name="Riley R."/>
            <person name="Ohm R."/>
            <person name="Sun H."/>
            <person name="Tunlid A."/>
            <person name="Henrissat B."/>
            <person name="Grigoriev I.V."/>
            <person name="Hibbett D.S."/>
            <person name="Martin F."/>
        </authorList>
    </citation>
    <scope>NUCLEOTIDE SEQUENCE [LARGE SCALE GENOMIC DNA]</scope>
    <source>
        <strain evidence="3">MUT 4182</strain>
    </source>
</reference>
<dbReference type="Proteomes" id="UP000054248">
    <property type="component" value="Unassembled WGS sequence"/>
</dbReference>
<dbReference type="InterPro" id="IPR008271">
    <property type="entry name" value="Ser/Thr_kinase_AS"/>
</dbReference>
<protein>
    <recommendedName>
        <fullName evidence="1">Protein kinase domain-containing protein</fullName>
    </recommendedName>
</protein>
<sequence>MLRPTEQRFRKVLKFAQLAIREAEFQAELSHPNIVSFKGFVEDISKRMIWLVFPWAENGNLKNFVALRNWEIPERISLISDVTQGLAYLHSREPPICHGDLKSLNVVVDRHHHAAITDFGSARQWLNPTFCASTNTITLTGNKYTLRWAAPELLVEDQLSLWSDIWALGWIAYEVMTNSLPFQDASTDIVVVKRVLGGELPSLTDNAHLSLIHELCSLMNMCWKNNPTERPTADYCRASIRAMVREPGSRALKRN</sequence>
<dbReference type="EMBL" id="KN823205">
    <property type="protein sequence ID" value="KIO19753.1"/>
    <property type="molecule type" value="Genomic_DNA"/>
</dbReference>
<dbReference type="GO" id="GO:0004674">
    <property type="term" value="F:protein serine/threonine kinase activity"/>
    <property type="evidence" value="ECO:0007669"/>
    <property type="project" value="TreeGrafter"/>
</dbReference>
<accession>A0A0C3KE68</accession>
<dbReference type="PROSITE" id="PS00108">
    <property type="entry name" value="PROTEIN_KINASE_ST"/>
    <property type="match status" value="1"/>
</dbReference>
<dbReference type="SUPFAM" id="SSF56112">
    <property type="entry name" value="Protein kinase-like (PK-like)"/>
    <property type="match status" value="1"/>
</dbReference>
<evidence type="ECO:0000259" key="1">
    <source>
        <dbReference type="PROSITE" id="PS50011"/>
    </source>
</evidence>
<dbReference type="Gene3D" id="1.10.510.10">
    <property type="entry name" value="Transferase(Phosphotransferase) domain 1"/>
    <property type="match status" value="1"/>
</dbReference>
<gene>
    <name evidence="2" type="ORF">M407DRAFT_82415</name>
</gene>
<organism evidence="2 3">
    <name type="scientific">Tulasnella calospora MUT 4182</name>
    <dbReference type="NCBI Taxonomy" id="1051891"/>
    <lineage>
        <taxon>Eukaryota</taxon>
        <taxon>Fungi</taxon>
        <taxon>Dikarya</taxon>
        <taxon>Basidiomycota</taxon>
        <taxon>Agaricomycotina</taxon>
        <taxon>Agaricomycetes</taxon>
        <taxon>Cantharellales</taxon>
        <taxon>Tulasnellaceae</taxon>
        <taxon>Tulasnella</taxon>
    </lineage>
</organism>
<evidence type="ECO:0000313" key="3">
    <source>
        <dbReference type="Proteomes" id="UP000054248"/>
    </source>
</evidence>
<reference evidence="2 3" key="1">
    <citation type="submission" date="2014-04" db="EMBL/GenBank/DDBJ databases">
        <authorList>
            <consortium name="DOE Joint Genome Institute"/>
            <person name="Kuo A."/>
            <person name="Girlanda M."/>
            <person name="Perotto S."/>
            <person name="Kohler A."/>
            <person name="Nagy L.G."/>
            <person name="Floudas D."/>
            <person name="Copeland A."/>
            <person name="Barry K.W."/>
            <person name="Cichocki N."/>
            <person name="Veneault-Fourrey C."/>
            <person name="LaButti K."/>
            <person name="Lindquist E.A."/>
            <person name="Lipzen A."/>
            <person name="Lundell T."/>
            <person name="Morin E."/>
            <person name="Murat C."/>
            <person name="Sun H."/>
            <person name="Tunlid A."/>
            <person name="Henrissat B."/>
            <person name="Grigoriev I.V."/>
            <person name="Hibbett D.S."/>
            <person name="Martin F."/>
            <person name="Nordberg H.P."/>
            <person name="Cantor M.N."/>
            <person name="Hua S.X."/>
        </authorList>
    </citation>
    <scope>NUCLEOTIDE SEQUENCE [LARGE SCALE GENOMIC DNA]</scope>
    <source>
        <strain evidence="2 3">MUT 4182</strain>
    </source>
</reference>
<dbReference type="OrthoDB" id="346907at2759"/>
<dbReference type="PANTHER" id="PTHR44329">
    <property type="entry name" value="SERINE/THREONINE-PROTEIN KINASE TNNI3K-RELATED"/>
    <property type="match status" value="1"/>
</dbReference>
<evidence type="ECO:0000313" key="2">
    <source>
        <dbReference type="EMBL" id="KIO19753.1"/>
    </source>
</evidence>
<dbReference type="SMART" id="SM00220">
    <property type="entry name" value="S_TKc"/>
    <property type="match status" value="1"/>
</dbReference>
<dbReference type="HOGENOM" id="CLU_000288_7_18_1"/>
<dbReference type="InterPro" id="IPR051681">
    <property type="entry name" value="Ser/Thr_Kinases-Pseudokinases"/>
</dbReference>
<keyword evidence="3" id="KW-1185">Reference proteome</keyword>
<dbReference type="InterPro" id="IPR011009">
    <property type="entry name" value="Kinase-like_dom_sf"/>
</dbReference>
<dbReference type="PANTHER" id="PTHR44329:SF260">
    <property type="entry name" value="PROTEIN KINASE DOMAIN-CONTAINING PROTEIN"/>
    <property type="match status" value="1"/>
</dbReference>
<dbReference type="GO" id="GO:0005524">
    <property type="term" value="F:ATP binding"/>
    <property type="evidence" value="ECO:0007669"/>
    <property type="project" value="InterPro"/>
</dbReference>
<dbReference type="PIRSF" id="PIRSF000654">
    <property type="entry name" value="Integrin-linked_kinase"/>
    <property type="match status" value="1"/>
</dbReference>
<dbReference type="AlphaFoldDB" id="A0A0C3KE68"/>
<dbReference type="STRING" id="1051891.A0A0C3KE68"/>
<proteinExistence type="predicted"/>